<keyword evidence="1" id="KW-0812">Transmembrane</keyword>
<dbReference type="EMBL" id="BK016270">
    <property type="protein sequence ID" value="DAG06358.1"/>
    <property type="molecule type" value="Genomic_DNA"/>
</dbReference>
<reference evidence="2" key="1">
    <citation type="journal article" date="2021" name="Proc. Natl. Acad. Sci. U.S.A.">
        <title>A Catalog of Tens of Thousands of Viruses from Human Metagenomes Reveals Hidden Associations with Chronic Diseases.</title>
        <authorList>
            <person name="Tisza M.J."/>
            <person name="Buck C.B."/>
        </authorList>
    </citation>
    <scope>NUCLEOTIDE SEQUENCE</scope>
    <source>
        <strain evidence="2">Cthu813</strain>
    </source>
</reference>
<keyword evidence="1" id="KW-1133">Transmembrane helix</keyword>
<evidence type="ECO:0000256" key="1">
    <source>
        <dbReference type="SAM" id="Phobius"/>
    </source>
</evidence>
<name>A0A8S5VI45_9CAUD</name>
<keyword evidence="1" id="KW-0472">Membrane</keyword>
<organism evidence="2">
    <name type="scientific">Siphoviridae sp. cthu813</name>
    <dbReference type="NCBI Taxonomy" id="2825618"/>
    <lineage>
        <taxon>Viruses</taxon>
        <taxon>Duplodnaviria</taxon>
        <taxon>Heunggongvirae</taxon>
        <taxon>Uroviricota</taxon>
        <taxon>Caudoviricetes</taxon>
    </lineage>
</organism>
<proteinExistence type="predicted"/>
<evidence type="ECO:0000313" key="2">
    <source>
        <dbReference type="EMBL" id="DAG06358.1"/>
    </source>
</evidence>
<feature type="transmembrane region" description="Helical" evidence="1">
    <location>
        <begin position="18"/>
        <end position="42"/>
    </location>
</feature>
<protein>
    <submittedName>
        <fullName evidence="2">Uncharacterized protein</fullName>
    </submittedName>
</protein>
<sequence length="127" mass="14273">MKCIEKAKNYWKENKDEIVLSVKIGAAIYGTYLIGVFVGVVCDELKWNTKLKDKYVTDACLGRADAKAFGDYDKPVRLLGMNRDECPEFDRMFSQAADTGYVTDAKGERRKVVGAIIYGANEVTEEE</sequence>
<accession>A0A8S5VI45</accession>